<dbReference type="Proteomes" id="UP000198302">
    <property type="component" value="Unassembled WGS sequence"/>
</dbReference>
<evidence type="ECO:0000256" key="4">
    <source>
        <dbReference type="PROSITE-ProRule" id="PRU00354"/>
    </source>
</evidence>
<evidence type="ECO:0000313" key="6">
    <source>
        <dbReference type="EMBL" id="KIO52480.1"/>
    </source>
</evidence>
<dbReference type="EMBL" id="JPRK01000010">
    <property type="protein sequence ID" value="KIO52480.1"/>
    <property type="molecule type" value="Genomic_DNA"/>
</dbReference>
<dbReference type="InterPro" id="IPR030374">
    <property type="entry name" value="PABS"/>
</dbReference>
<dbReference type="GO" id="GO:0016740">
    <property type="term" value="F:transferase activity"/>
    <property type="evidence" value="ECO:0007669"/>
    <property type="project" value="UniProtKB-UniRule"/>
</dbReference>
<sequence length="221" mass="25603">MIQKLFSYLIPVKIFKKKSQRSKMIEVTWANGELVLDSENTNYSYGSLQRILRYGLRNISYEAILKMDHILLLGVAGGSVIKTLVDEISFKGKITGVEIDPDIIKIANEYFNLNEIKQLEVVIDDAFEFVLKTKDKYDLIIIDVFEDIKMPNFLFESFFSGHICSLLQNKGFILFNTMILDESHNVRNQKYISEINPQLFTAKMLPRIEVHNELIIIEKLT</sequence>
<dbReference type="Proteomes" id="UP000032061">
    <property type="component" value="Unassembled WGS sequence"/>
</dbReference>
<reference evidence="6 8" key="1">
    <citation type="submission" date="2015-01" db="EMBL/GenBank/DDBJ databases">
        <title>Genome of Flavobacterium hibernum DSM 12611.</title>
        <authorList>
            <person name="Stropko S.J."/>
            <person name="Pipes S.E."/>
            <person name="Newman J.D."/>
        </authorList>
    </citation>
    <scope>NUCLEOTIDE SEQUENCE [LARGE SCALE GENOMIC DNA]</scope>
    <source>
        <strain evidence="6 8">DSM 12611</strain>
    </source>
</reference>
<comment type="caution">
    <text evidence="6">The sequence shown here is derived from an EMBL/GenBank/DDBJ whole genome shotgun (WGS) entry which is preliminary data.</text>
</comment>
<dbReference type="AlphaFoldDB" id="A0A0D0EL35"/>
<dbReference type="STRING" id="37752.IW18_12735"/>
<dbReference type="Pfam" id="PF01564">
    <property type="entry name" value="Spermine_synth"/>
    <property type="match status" value="1"/>
</dbReference>
<organism evidence="6 8">
    <name type="scientific">Flavobacterium hibernum</name>
    <dbReference type="NCBI Taxonomy" id="37752"/>
    <lineage>
        <taxon>Bacteria</taxon>
        <taxon>Pseudomonadati</taxon>
        <taxon>Bacteroidota</taxon>
        <taxon>Flavobacteriia</taxon>
        <taxon>Flavobacteriales</taxon>
        <taxon>Flavobacteriaceae</taxon>
        <taxon>Flavobacterium</taxon>
    </lineage>
</organism>
<dbReference type="CDD" id="cd02440">
    <property type="entry name" value="AdoMet_MTases"/>
    <property type="match status" value="1"/>
</dbReference>
<accession>A0A0D0EL35</accession>
<dbReference type="RefSeq" id="WP_041518248.1">
    <property type="nucleotide sequence ID" value="NZ_JPRK01000010.1"/>
</dbReference>
<dbReference type="InterPro" id="IPR029063">
    <property type="entry name" value="SAM-dependent_MTases_sf"/>
</dbReference>
<reference evidence="7 9" key="2">
    <citation type="submission" date="2016-11" db="EMBL/GenBank/DDBJ databases">
        <title>Whole genomes of Flavobacteriaceae.</title>
        <authorList>
            <person name="Stine C."/>
            <person name="Li C."/>
            <person name="Tadesse D."/>
        </authorList>
    </citation>
    <scope>NUCLEOTIDE SEQUENCE [LARGE SCALE GENOMIC DNA]</scope>
    <source>
        <strain evidence="7 9">ATCC 51468</strain>
    </source>
</reference>
<dbReference type="GO" id="GO:0006596">
    <property type="term" value="P:polyamine biosynthetic process"/>
    <property type="evidence" value="ECO:0007669"/>
    <property type="project" value="UniProtKB-UniRule"/>
</dbReference>
<keyword evidence="9" id="KW-1185">Reference proteome</keyword>
<dbReference type="PANTHER" id="PTHR43317:SF1">
    <property type="entry name" value="THERMOSPERMINE SYNTHASE ACAULIS5"/>
    <property type="match status" value="1"/>
</dbReference>
<name>A0A0D0EL35_9FLAO</name>
<proteinExistence type="inferred from homology"/>
<comment type="similarity">
    <text evidence="1">Belongs to the spermidine/spermine synthase family.</text>
</comment>
<keyword evidence="2 4" id="KW-0808">Transferase</keyword>
<evidence type="ECO:0000313" key="8">
    <source>
        <dbReference type="Proteomes" id="UP000032061"/>
    </source>
</evidence>
<evidence type="ECO:0000313" key="9">
    <source>
        <dbReference type="Proteomes" id="UP000198302"/>
    </source>
</evidence>
<evidence type="ECO:0000259" key="5">
    <source>
        <dbReference type="PROSITE" id="PS51006"/>
    </source>
</evidence>
<feature type="domain" description="PABS" evidence="5">
    <location>
        <begin position="93"/>
        <end position="221"/>
    </location>
</feature>
<keyword evidence="3 4" id="KW-0620">Polyamine biosynthesis</keyword>
<dbReference type="PROSITE" id="PS51006">
    <property type="entry name" value="PABS_2"/>
    <property type="match status" value="1"/>
</dbReference>
<dbReference type="OrthoDB" id="650847at2"/>
<protein>
    <submittedName>
        <fullName evidence="6">Spermidine synthase</fullName>
    </submittedName>
</protein>
<evidence type="ECO:0000256" key="1">
    <source>
        <dbReference type="ARBA" id="ARBA00007867"/>
    </source>
</evidence>
<evidence type="ECO:0000256" key="3">
    <source>
        <dbReference type="ARBA" id="ARBA00023115"/>
    </source>
</evidence>
<dbReference type="Gene3D" id="3.40.50.150">
    <property type="entry name" value="Vaccinia Virus protein VP39"/>
    <property type="match status" value="1"/>
</dbReference>
<gene>
    <name evidence="7" type="ORF">B0A73_13475</name>
    <name evidence="6" type="ORF">IW18_12735</name>
</gene>
<evidence type="ECO:0000313" key="7">
    <source>
        <dbReference type="EMBL" id="OXA86692.1"/>
    </source>
</evidence>
<feature type="active site" description="Proton acceptor" evidence="4">
    <location>
        <position position="143"/>
    </location>
</feature>
<dbReference type="PANTHER" id="PTHR43317">
    <property type="entry name" value="THERMOSPERMINE SYNTHASE ACAULIS5"/>
    <property type="match status" value="1"/>
</dbReference>
<dbReference type="EMBL" id="MUGX01000015">
    <property type="protein sequence ID" value="OXA86692.1"/>
    <property type="molecule type" value="Genomic_DNA"/>
</dbReference>
<evidence type="ECO:0000256" key="2">
    <source>
        <dbReference type="ARBA" id="ARBA00022679"/>
    </source>
</evidence>
<dbReference type="SUPFAM" id="SSF53335">
    <property type="entry name" value="S-adenosyl-L-methionine-dependent methyltransferases"/>
    <property type="match status" value="1"/>
</dbReference>
<dbReference type="NCBIfam" id="NF037959">
    <property type="entry name" value="MFS_SpdSyn"/>
    <property type="match status" value="1"/>
</dbReference>